<keyword evidence="2" id="KW-1185">Reference proteome</keyword>
<gene>
    <name evidence="1" type="ORF">MKY91_05220</name>
</gene>
<accession>A0ABU9VF72</accession>
<dbReference type="Proteomes" id="UP001418796">
    <property type="component" value="Unassembled WGS sequence"/>
</dbReference>
<sequence length="147" mass="17108">MSHQLFDYLDKEQDRLKNKKSPVEEREYQFYQVVTELFKQIDNALKPAIEKNQLEVSDVSVGPNRFNVIGKQIKVYGKKPVILLPDVTGSQRGEYKISIQNGASVLQSTYFFYDEGKWKSTRHEFGGVQKAELNEETFLDLLLLFIR</sequence>
<dbReference type="EMBL" id="JBCITK010000001">
    <property type="protein sequence ID" value="MEN0642556.1"/>
    <property type="molecule type" value="Genomic_DNA"/>
</dbReference>
<proteinExistence type="predicted"/>
<reference evidence="1 2" key="1">
    <citation type="submission" date="2024-03" db="EMBL/GenBank/DDBJ databases">
        <title>Bacilli Hybrid Assemblies.</title>
        <authorList>
            <person name="Kovac J."/>
        </authorList>
    </citation>
    <scope>NUCLEOTIDE SEQUENCE [LARGE SCALE GENOMIC DNA]</scope>
    <source>
        <strain evidence="1 2">FSL R7-0666</strain>
    </source>
</reference>
<name>A0ABU9VF72_9BACI</name>
<evidence type="ECO:0000313" key="2">
    <source>
        <dbReference type="Proteomes" id="UP001418796"/>
    </source>
</evidence>
<organism evidence="1 2">
    <name type="scientific">Alkalicoccobacillus gibsonii</name>
    <dbReference type="NCBI Taxonomy" id="79881"/>
    <lineage>
        <taxon>Bacteria</taxon>
        <taxon>Bacillati</taxon>
        <taxon>Bacillota</taxon>
        <taxon>Bacilli</taxon>
        <taxon>Bacillales</taxon>
        <taxon>Bacillaceae</taxon>
        <taxon>Alkalicoccobacillus</taxon>
    </lineage>
</organism>
<comment type="caution">
    <text evidence="1">The sequence shown here is derived from an EMBL/GenBank/DDBJ whole genome shotgun (WGS) entry which is preliminary data.</text>
</comment>
<protein>
    <submittedName>
        <fullName evidence="1">Uncharacterized protein</fullName>
    </submittedName>
</protein>
<dbReference type="RefSeq" id="WP_343129666.1">
    <property type="nucleotide sequence ID" value="NZ_JBCITK010000001.1"/>
</dbReference>
<evidence type="ECO:0000313" key="1">
    <source>
        <dbReference type="EMBL" id="MEN0642556.1"/>
    </source>
</evidence>